<keyword evidence="2" id="KW-1185">Reference proteome</keyword>
<accession>A0AAW2EX08</accession>
<gene>
    <name evidence="1" type="ORF">PUN28_015092</name>
</gene>
<sequence length="157" mass="18552">MLSLPISIYFNKKFNNCLVKLHVLNNTLEKLGISNNYAKLRIQTTGLVIGWIVLRLVTDSTDGLWYLKHFHTFTKAIILPFIINHAGHINMLYDFVYMLLLSYVKSQFERINKYIQELKEQSKEEKVKYAWTISTSPSIHQDITNKETREEKIWILM</sequence>
<dbReference type="EMBL" id="JADYXP020000016">
    <property type="protein sequence ID" value="KAL0108313.1"/>
    <property type="molecule type" value="Genomic_DNA"/>
</dbReference>
<dbReference type="Proteomes" id="UP001430953">
    <property type="component" value="Unassembled WGS sequence"/>
</dbReference>
<protein>
    <submittedName>
        <fullName evidence="1">Uncharacterized protein</fullName>
    </submittedName>
</protein>
<comment type="caution">
    <text evidence="1">The sequence shown here is derived from an EMBL/GenBank/DDBJ whole genome shotgun (WGS) entry which is preliminary data.</text>
</comment>
<dbReference type="AlphaFoldDB" id="A0AAW2EX08"/>
<name>A0AAW2EX08_9HYME</name>
<reference evidence="1 2" key="1">
    <citation type="submission" date="2023-03" db="EMBL/GenBank/DDBJ databases">
        <title>High recombination rates correlate with genetic variation in Cardiocondyla obscurior ants.</title>
        <authorList>
            <person name="Errbii M."/>
        </authorList>
    </citation>
    <scope>NUCLEOTIDE SEQUENCE [LARGE SCALE GENOMIC DNA]</scope>
    <source>
        <strain evidence="1">Alpha-2009</strain>
        <tissue evidence="1">Whole body</tissue>
    </source>
</reference>
<evidence type="ECO:0000313" key="2">
    <source>
        <dbReference type="Proteomes" id="UP001430953"/>
    </source>
</evidence>
<organism evidence="1 2">
    <name type="scientific">Cardiocondyla obscurior</name>
    <dbReference type="NCBI Taxonomy" id="286306"/>
    <lineage>
        <taxon>Eukaryota</taxon>
        <taxon>Metazoa</taxon>
        <taxon>Ecdysozoa</taxon>
        <taxon>Arthropoda</taxon>
        <taxon>Hexapoda</taxon>
        <taxon>Insecta</taxon>
        <taxon>Pterygota</taxon>
        <taxon>Neoptera</taxon>
        <taxon>Endopterygota</taxon>
        <taxon>Hymenoptera</taxon>
        <taxon>Apocrita</taxon>
        <taxon>Aculeata</taxon>
        <taxon>Formicoidea</taxon>
        <taxon>Formicidae</taxon>
        <taxon>Myrmicinae</taxon>
        <taxon>Cardiocondyla</taxon>
    </lineage>
</organism>
<evidence type="ECO:0000313" key="1">
    <source>
        <dbReference type="EMBL" id="KAL0108313.1"/>
    </source>
</evidence>
<proteinExistence type="predicted"/>